<protein>
    <submittedName>
        <fullName evidence="3">Uncharacterized protein</fullName>
    </submittedName>
</protein>
<evidence type="ECO:0000256" key="1">
    <source>
        <dbReference type="SAM" id="MobiDB-lite"/>
    </source>
</evidence>
<reference evidence="3 4" key="1">
    <citation type="journal article" name="Sci. Rep.">
        <title>Telomere-to-telomere assembled and centromere annotated genomes of the two main subspecies of the button mushroom Agaricus bisporus reveal especially polymorphic chromosome ends.</title>
        <authorList>
            <person name="Sonnenberg A.S.M."/>
            <person name="Sedaghat-Telgerd N."/>
            <person name="Lavrijssen B."/>
            <person name="Ohm R.A."/>
            <person name="Hendrickx P.M."/>
            <person name="Scholtmeijer K."/>
            <person name="Baars J.J.P."/>
            <person name="van Peer A."/>
        </authorList>
    </citation>
    <scope>NUCLEOTIDE SEQUENCE [LARGE SCALE GENOMIC DNA]</scope>
    <source>
        <strain evidence="3 4">H119_p4</strain>
    </source>
</reference>
<gene>
    <name evidence="3" type="ORF">Agabi119p4_8604</name>
</gene>
<feature type="region of interest" description="Disordered" evidence="1">
    <location>
        <begin position="79"/>
        <end position="98"/>
    </location>
</feature>
<proteinExistence type="predicted"/>
<feature type="compositionally biased region" description="Basic and acidic residues" evidence="1">
    <location>
        <begin position="80"/>
        <end position="90"/>
    </location>
</feature>
<sequence length="270" mass="30510">MHYPRHFRKPLTEFSSRSTGNGLDPGSNTTVPTAKQGADNSNTRLVIALVGLSLLFCIYLYFFFRPIIKDKNCVAPYDSTRNRNGTDLEKGTTQQKSDVGDEKALMADLAAHLEKRKLHQWLHRASRGRFLLNSKVERHPHNKGRKMKKRMRYDQNRSEMPTICVSPPPPVYGSNSIKADPIFYLSDSYNNYQEYNIVPEENTLLQRPTHALLVPMKAACPEPNHHSLVQPSISNNGKDMDGTPATYTRNNLGLSGSGRLRTILPRSLSM</sequence>
<name>A0A8H7EYJ0_AGABI</name>
<feature type="compositionally biased region" description="Polar residues" evidence="1">
    <location>
        <begin position="13"/>
        <end position="37"/>
    </location>
</feature>
<dbReference type="Proteomes" id="UP000629468">
    <property type="component" value="Unassembled WGS sequence"/>
</dbReference>
<feature type="transmembrane region" description="Helical" evidence="2">
    <location>
        <begin position="45"/>
        <end position="64"/>
    </location>
</feature>
<comment type="caution">
    <text evidence="3">The sequence shown here is derived from an EMBL/GenBank/DDBJ whole genome shotgun (WGS) entry which is preliminary data.</text>
</comment>
<keyword evidence="2" id="KW-0812">Transmembrane</keyword>
<dbReference type="EMBL" id="JABXXO010000011">
    <property type="protein sequence ID" value="KAF7764067.1"/>
    <property type="molecule type" value="Genomic_DNA"/>
</dbReference>
<evidence type="ECO:0000313" key="3">
    <source>
        <dbReference type="EMBL" id="KAF7764067.1"/>
    </source>
</evidence>
<dbReference type="AlphaFoldDB" id="A0A8H7EYJ0"/>
<keyword evidence="2" id="KW-0472">Membrane</keyword>
<keyword evidence="2" id="KW-1133">Transmembrane helix</keyword>
<evidence type="ECO:0000256" key="2">
    <source>
        <dbReference type="SAM" id="Phobius"/>
    </source>
</evidence>
<accession>A0A8H7EYJ0</accession>
<organism evidence="3 4">
    <name type="scientific">Agaricus bisporus var. burnettii</name>
    <dbReference type="NCBI Taxonomy" id="192524"/>
    <lineage>
        <taxon>Eukaryota</taxon>
        <taxon>Fungi</taxon>
        <taxon>Dikarya</taxon>
        <taxon>Basidiomycota</taxon>
        <taxon>Agaricomycotina</taxon>
        <taxon>Agaricomycetes</taxon>
        <taxon>Agaricomycetidae</taxon>
        <taxon>Agaricales</taxon>
        <taxon>Agaricineae</taxon>
        <taxon>Agaricaceae</taxon>
        <taxon>Agaricus</taxon>
    </lineage>
</organism>
<feature type="region of interest" description="Disordered" evidence="1">
    <location>
        <begin position="1"/>
        <end position="37"/>
    </location>
</feature>
<evidence type="ECO:0000313" key="4">
    <source>
        <dbReference type="Proteomes" id="UP000629468"/>
    </source>
</evidence>